<accession>A0ACB9ZCI9</accession>
<evidence type="ECO:0000313" key="2">
    <source>
        <dbReference type="Proteomes" id="UP001497700"/>
    </source>
</evidence>
<protein>
    <submittedName>
        <fullName evidence="1">Uncharacterized protein</fullName>
    </submittedName>
</protein>
<gene>
    <name evidence="1" type="ORF">F4820DRAFT_444775</name>
</gene>
<name>A0ACB9ZCI9_9PEZI</name>
<sequence length="104" mass="11253">MSKTQSLSWSSLIHPRSWPRIRAAVEARMRMGSDIMIVARTDALQSLGFGVVIRPIPGMTNVYLTTSSAVSPREPTRPRTGTTRKTGRSKAASRTCAAGGVRPV</sequence>
<dbReference type="Proteomes" id="UP001497700">
    <property type="component" value="Unassembled WGS sequence"/>
</dbReference>
<organism evidence="1 2">
    <name type="scientific">Hypoxylon rubiginosum</name>
    <dbReference type="NCBI Taxonomy" id="110542"/>
    <lineage>
        <taxon>Eukaryota</taxon>
        <taxon>Fungi</taxon>
        <taxon>Dikarya</taxon>
        <taxon>Ascomycota</taxon>
        <taxon>Pezizomycotina</taxon>
        <taxon>Sordariomycetes</taxon>
        <taxon>Xylariomycetidae</taxon>
        <taxon>Xylariales</taxon>
        <taxon>Hypoxylaceae</taxon>
        <taxon>Hypoxylon</taxon>
    </lineage>
</organism>
<keyword evidence="2" id="KW-1185">Reference proteome</keyword>
<proteinExistence type="predicted"/>
<reference evidence="1 2" key="1">
    <citation type="journal article" date="2022" name="New Phytol.">
        <title>Ecological generalism drives hyperdiversity of secondary metabolite gene clusters in xylarialean endophytes.</title>
        <authorList>
            <person name="Franco M.E.E."/>
            <person name="Wisecaver J.H."/>
            <person name="Arnold A.E."/>
            <person name="Ju Y.M."/>
            <person name="Slot J.C."/>
            <person name="Ahrendt S."/>
            <person name="Moore L.P."/>
            <person name="Eastman K.E."/>
            <person name="Scott K."/>
            <person name="Konkel Z."/>
            <person name="Mondo S.J."/>
            <person name="Kuo A."/>
            <person name="Hayes R.D."/>
            <person name="Haridas S."/>
            <person name="Andreopoulos B."/>
            <person name="Riley R."/>
            <person name="LaButti K."/>
            <person name="Pangilinan J."/>
            <person name="Lipzen A."/>
            <person name="Amirebrahimi M."/>
            <person name="Yan J."/>
            <person name="Adam C."/>
            <person name="Keymanesh K."/>
            <person name="Ng V."/>
            <person name="Louie K."/>
            <person name="Northen T."/>
            <person name="Drula E."/>
            <person name="Henrissat B."/>
            <person name="Hsieh H.M."/>
            <person name="Youens-Clark K."/>
            <person name="Lutzoni F."/>
            <person name="Miadlikowska J."/>
            <person name="Eastwood D.C."/>
            <person name="Hamelin R.C."/>
            <person name="Grigoriev I.V."/>
            <person name="U'Ren J.M."/>
        </authorList>
    </citation>
    <scope>NUCLEOTIDE SEQUENCE [LARGE SCALE GENOMIC DNA]</scope>
    <source>
        <strain evidence="1 2">CBS 119005</strain>
    </source>
</reference>
<evidence type="ECO:0000313" key="1">
    <source>
        <dbReference type="EMBL" id="KAI4868859.1"/>
    </source>
</evidence>
<comment type="caution">
    <text evidence="1">The sequence shown here is derived from an EMBL/GenBank/DDBJ whole genome shotgun (WGS) entry which is preliminary data.</text>
</comment>
<dbReference type="EMBL" id="MU393435">
    <property type="protein sequence ID" value="KAI4868859.1"/>
    <property type="molecule type" value="Genomic_DNA"/>
</dbReference>